<evidence type="ECO:0000259" key="15">
    <source>
        <dbReference type="Pfam" id="PF00690"/>
    </source>
</evidence>
<keyword evidence="2" id="KW-0597">Phosphoprotein</keyword>
<comment type="similarity">
    <text evidence="12">Belongs to the cation transport ATPase (P-type) (TC 3.A.3) family. Type V subfamily.</text>
</comment>
<dbReference type="OrthoDB" id="48943at2759"/>
<dbReference type="InterPro" id="IPR059000">
    <property type="entry name" value="ATPase_P-type_domA"/>
</dbReference>
<evidence type="ECO:0000259" key="14">
    <source>
        <dbReference type="Pfam" id="PF00122"/>
    </source>
</evidence>
<evidence type="ECO:0000256" key="10">
    <source>
        <dbReference type="ARBA" id="ARBA00023136"/>
    </source>
</evidence>
<dbReference type="EC" id="7.2.2.-" evidence="12"/>
<dbReference type="InterPro" id="IPR047819">
    <property type="entry name" value="P5A-ATPase_N"/>
</dbReference>
<dbReference type="InterPro" id="IPR004014">
    <property type="entry name" value="ATPase_P-typ_cation-transptr_N"/>
</dbReference>
<evidence type="ECO:0000256" key="3">
    <source>
        <dbReference type="ARBA" id="ARBA00022692"/>
    </source>
</evidence>
<dbReference type="SUPFAM" id="SSF81653">
    <property type="entry name" value="Calcium ATPase, transduction domain A"/>
    <property type="match status" value="1"/>
</dbReference>
<dbReference type="PANTHER" id="PTHR45630">
    <property type="entry name" value="CATION-TRANSPORTING ATPASE-RELATED"/>
    <property type="match status" value="1"/>
</dbReference>
<dbReference type="Gene3D" id="1.20.1110.10">
    <property type="entry name" value="Calcium-transporting ATPase, transmembrane domain"/>
    <property type="match status" value="1"/>
</dbReference>
<keyword evidence="6 12" id="KW-0067">ATP-binding</keyword>
<dbReference type="GO" id="GO:0015203">
    <property type="term" value="F:polyamine transmembrane transporter activity"/>
    <property type="evidence" value="ECO:0007669"/>
    <property type="project" value="TreeGrafter"/>
</dbReference>
<feature type="transmembrane region" description="Helical" evidence="12">
    <location>
        <begin position="414"/>
        <end position="437"/>
    </location>
</feature>
<evidence type="ECO:0000256" key="13">
    <source>
        <dbReference type="SAM" id="MobiDB-lite"/>
    </source>
</evidence>
<comment type="subcellular location">
    <subcellularLocation>
        <location evidence="1 12">Membrane</location>
        <topology evidence="1 12">Multi-pass membrane protein</topology>
    </subcellularLocation>
</comment>
<dbReference type="GO" id="GO:0005524">
    <property type="term" value="F:ATP binding"/>
    <property type="evidence" value="ECO:0007669"/>
    <property type="project" value="UniProtKB-UniRule"/>
</dbReference>
<dbReference type="STRING" id="407821.A0A087TAM1"/>
<dbReference type="Pfam" id="PF00122">
    <property type="entry name" value="E1-E2_ATPase"/>
    <property type="match status" value="1"/>
</dbReference>
<dbReference type="Pfam" id="PF00690">
    <property type="entry name" value="Cation_ATPase_N"/>
    <property type="match status" value="1"/>
</dbReference>
<evidence type="ECO:0000256" key="8">
    <source>
        <dbReference type="ARBA" id="ARBA00022967"/>
    </source>
</evidence>
<dbReference type="Pfam" id="PF12409">
    <property type="entry name" value="P5-ATPase"/>
    <property type="match status" value="1"/>
</dbReference>
<dbReference type="GO" id="GO:0019829">
    <property type="term" value="F:ATPase-coupled monoatomic cation transmembrane transporter activity"/>
    <property type="evidence" value="ECO:0007669"/>
    <property type="project" value="UniProtKB-UniRule"/>
</dbReference>
<dbReference type="GO" id="GO:0016020">
    <property type="term" value="C:membrane"/>
    <property type="evidence" value="ECO:0007669"/>
    <property type="project" value="UniProtKB-SubCell"/>
</dbReference>
<keyword evidence="18" id="KW-1185">Reference proteome</keyword>
<dbReference type="SUPFAM" id="SSF81665">
    <property type="entry name" value="Calcium ATPase, transmembrane domain M"/>
    <property type="match status" value="1"/>
</dbReference>
<keyword evidence="9 12" id="KW-1133">Transmembrane helix</keyword>
<dbReference type="InterPro" id="IPR018303">
    <property type="entry name" value="ATPase_P-typ_P_site"/>
</dbReference>
<dbReference type="EMBL" id="KK114316">
    <property type="protein sequence ID" value="KFM62160.1"/>
    <property type="molecule type" value="Genomic_DNA"/>
</dbReference>
<feature type="transmembrane region" description="Helical" evidence="12">
    <location>
        <begin position="58"/>
        <end position="76"/>
    </location>
</feature>
<dbReference type="PANTHER" id="PTHR45630:SF8">
    <property type="entry name" value="CATION-TRANSPORTING ATPASE"/>
    <property type="match status" value="1"/>
</dbReference>
<evidence type="ECO:0000259" key="16">
    <source>
        <dbReference type="Pfam" id="PF12409"/>
    </source>
</evidence>
<evidence type="ECO:0000256" key="5">
    <source>
        <dbReference type="ARBA" id="ARBA00022741"/>
    </source>
</evidence>
<feature type="domain" description="P-type ATPase A" evidence="14">
    <location>
        <begin position="250"/>
        <end position="368"/>
    </location>
</feature>
<keyword evidence="10 12" id="KW-0472">Membrane</keyword>
<dbReference type="Proteomes" id="UP000054359">
    <property type="component" value="Unassembled WGS sequence"/>
</dbReference>
<keyword evidence="7 12" id="KW-0460">Magnesium</keyword>
<feature type="domain" description="P5B-type ATPase N-terminal" evidence="16">
    <location>
        <begin position="42"/>
        <end position="125"/>
    </location>
</feature>
<dbReference type="OMA" id="TSHARYI"/>
<protein>
    <recommendedName>
        <fullName evidence="12">Cation-transporting ATPase</fullName>
        <ecNumber evidence="12">7.2.2.-</ecNumber>
    </recommendedName>
</protein>
<dbReference type="PROSITE" id="PS00154">
    <property type="entry name" value="ATPASE_E1_E2"/>
    <property type="match status" value="1"/>
</dbReference>
<comment type="caution">
    <text evidence="12">Lacks conserved residue(s) required for the propagation of feature annotation.</text>
</comment>
<feature type="domain" description="Cation-transporting P-type ATPase N-terminal" evidence="15">
    <location>
        <begin position="157"/>
        <end position="208"/>
    </location>
</feature>
<proteinExistence type="inferred from homology"/>
<dbReference type="Gene3D" id="2.70.150.10">
    <property type="entry name" value="Calcium-transporting ATPase, cytoplasmic transduction domain A"/>
    <property type="match status" value="1"/>
</dbReference>
<organism evidence="17 18">
    <name type="scientific">Stegodyphus mimosarum</name>
    <name type="common">African social velvet spider</name>
    <dbReference type="NCBI Taxonomy" id="407821"/>
    <lineage>
        <taxon>Eukaryota</taxon>
        <taxon>Metazoa</taxon>
        <taxon>Ecdysozoa</taxon>
        <taxon>Arthropoda</taxon>
        <taxon>Chelicerata</taxon>
        <taxon>Arachnida</taxon>
        <taxon>Araneae</taxon>
        <taxon>Araneomorphae</taxon>
        <taxon>Entelegynae</taxon>
        <taxon>Eresoidea</taxon>
        <taxon>Eresidae</taxon>
        <taxon>Stegodyphus</taxon>
    </lineage>
</organism>
<reference evidence="17 18" key="1">
    <citation type="submission" date="2013-11" db="EMBL/GenBank/DDBJ databases">
        <title>Genome sequencing of Stegodyphus mimosarum.</title>
        <authorList>
            <person name="Bechsgaard J."/>
        </authorList>
    </citation>
    <scope>NUCLEOTIDE SEQUENCE [LARGE SCALE GENOMIC DNA]</scope>
</reference>
<dbReference type="Gene3D" id="3.40.50.1000">
    <property type="entry name" value="HAD superfamily/HAD-like"/>
    <property type="match status" value="1"/>
</dbReference>
<feature type="transmembrane region" description="Helical" evidence="12">
    <location>
        <begin position="212"/>
        <end position="233"/>
    </location>
</feature>
<evidence type="ECO:0000256" key="2">
    <source>
        <dbReference type="ARBA" id="ARBA00022553"/>
    </source>
</evidence>
<evidence type="ECO:0000256" key="1">
    <source>
        <dbReference type="ARBA" id="ARBA00004141"/>
    </source>
</evidence>
<dbReference type="GO" id="GO:0006874">
    <property type="term" value="P:intracellular calcium ion homeostasis"/>
    <property type="evidence" value="ECO:0007669"/>
    <property type="project" value="TreeGrafter"/>
</dbReference>
<feature type="transmembrane region" description="Helical" evidence="12">
    <location>
        <begin position="382"/>
        <end position="402"/>
    </location>
</feature>
<gene>
    <name evidence="17" type="ORF">X975_06185</name>
</gene>
<keyword evidence="8 12" id="KW-1278">Translocase</keyword>
<dbReference type="InterPro" id="IPR008250">
    <property type="entry name" value="ATPase_P-typ_transduc_dom_A_sf"/>
</dbReference>
<dbReference type="GO" id="GO:0046872">
    <property type="term" value="F:metal ion binding"/>
    <property type="evidence" value="ECO:0007669"/>
    <property type="project" value="UniProtKB-UniRule"/>
</dbReference>
<keyword evidence="5 12" id="KW-0547">Nucleotide-binding</keyword>
<feature type="compositionally biased region" description="Polar residues" evidence="13">
    <location>
        <begin position="1"/>
        <end position="13"/>
    </location>
</feature>
<dbReference type="InterPro" id="IPR006544">
    <property type="entry name" value="P-type_TPase_V"/>
</dbReference>
<evidence type="ECO:0000256" key="9">
    <source>
        <dbReference type="ARBA" id="ARBA00022989"/>
    </source>
</evidence>
<feature type="region of interest" description="Disordered" evidence="13">
    <location>
        <begin position="1"/>
        <end position="24"/>
    </location>
</feature>
<dbReference type="GO" id="GO:0140358">
    <property type="term" value="F:P-type transmembrane transporter activity"/>
    <property type="evidence" value="ECO:0007669"/>
    <property type="project" value="InterPro"/>
</dbReference>
<evidence type="ECO:0000256" key="6">
    <source>
        <dbReference type="ARBA" id="ARBA00022840"/>
    </source>
</evidence>
<evidence type="ECO:0000256" key="4">
    <source>
        <dbReference type="ARBA" id="ARBA00022723"/>
    </source>
</evidence>
<accession>A0A087TAM1</accession>
<evidence type="ECO:0000256" key="11">
    <source>
        <dbReference type="ARBA" id="ARBA00049360"/>
    </source>
</evidence>
<sequence>MTRNVSDFSLSEQISKKTTRPEEKKELVNIKKNNNRHKKIIEEEQLQYQGYKLSYTKMVATCLAVLLSGGLLWFFIQWNRRMYLRYTHQKCSIEKASKILLVDSYNQYYVEKVSRSKDKSSIFFYNKKMKYVWDPKQYNFVKVGGLEIQNCSEFYAFKNGLSSKEATSLLRYHGNNSIDIDVKPVITLVLREVRNPFYLYQTFIVILWYLQFYYQFATCVVILSILSVSTTVWETRKQSKALRNAMRLHDIVSVVRDGKELQISSEDLVPGDVIIIPKSHFTMVCDAVLLSGTCVMNESMLTGESIPVSKVPIENDTRAECSTVTYKKSLLSCGTDVLYSRDTDGKGVKAVVYRTGFSTVKGELVRAILFPKPVKIKLDSDLLKCMAIFFLLGIPALIYAAIVGTGQQTYLKYTSLFVLNVISFFMPAALPAVLTSINAQAQKRLRKQGIYCLNSRYISLCGGLDVACFDKTGTLTEDSLGLHILLPVQNGMFQSPVKDLESLHDKLLVNCLASCHSLTKIEDELFGNDLDIKTFKATGWVLQQPTATDKVPFENIPPRIVYPNPSKHLS</sequence>
<name>A0A087TAM1_STEMI</name>
<comment type="catalytic activity">
    <reaction evidence="11 12">
        <text>ATP + H2O = ADP + phosphate + H(+)</text>
        <dbReference type="Rhea" id="RHEA:13065"/>
        <dbReference type="ChEBI" id="CHEBI:15377"/>
        <dbReference type="ChEBI" id="CHEBI:15378"/>
        <dbReference type="ChEBI" id="CHEBI:30616"/>
        <dbReference type="ChEBI" id="CHEBI:43474"/>
        <dbReference type="ChEBI" id="CHEBI:456216"/>
    </reaction>
</comment>
<evidence type="ECO:0000313" key="18">
    <source>
        <dbReference type="Proteomes" id="UP000054359"/>
    </source>
</evidence>
<keyword evidence="3 12" id="KW-0812">Transmembrane</keyword>
<dbReference type="InterPro" id="IPR023298">
    <property type="entry name" value="ATPase_P-typ_TM_dom_sf"/>
</dbReference>
<feature type="non-terminal residue" evidence="17">
    <location>
        <position position="570"/>
    </location>
</feature>
<dbReference type="AlphaFoldDB" id="A0A087TAM1"/>
<evidence type="ECO:0000256" key="12">
    <source>
        <dbReference type="RuleBase" id="RU362082"/>
    </source>
</evidence>
<evidence type="ECO:0000313" key="17">
    <source>
        <dbReference type="EMBL" id="KFM62160.1"/>
    </source>
</evidence>
<evidence type="ECO:0000256" key="7">
    <source>
        <dbReference type="ARBA" id="ARBA00022842"/>
    </source>
</evidence>
<dbReference type="InterPro" id="IPR023214">
    <property type="entry name" value="HAD_sf"/>
</dbReference>
<dbReference type="PRINTS" id="PR00119">
    <property type="entry name" value="CATATPASE"/>
</dbReference>
<keyword evidence="4 12" id="KW-0479">Metal-binding</keyword>